<dbReference type="PROSITE" id="PS50297">
    <property type="entry name" value="ANK_REP_REGION"/>
    <property type="match status" value="3"/>
</dbReference>
<dbReference type="RefSeq" id="YP_010841257.1">
    <property type="nucleotide sequence ID" value="NC_079139.1"/>
</dbReference>
<dbReference type="PANTHER" id="PTHR24198:SF165">
    <property type="entry name" value="ANKYRIN REPEAT-CONTAINING PROTEIN-RELATED"/>
    <property type="match status" value="1"/>
</dbReference>
<proteinExistence type="predicted"/>
<organism evidence="3 4">
    <name type="scientific">Cotonvirus japonicus</name>
    <dbReference type="NCBI Taxonomy" id="2811091"/>
    <lineage>
        <taxon>Viruses</taxon>
        <taxon>Varidnaviria</taxon>
        <taxon>Bamfordvirae</taxon>
        <taxon>Nucleocytoviricota</taxon>
        <taxon>Megaviricetes</taxon>
        <taxon>Imitervirales</taxon>
        <taxon>Mimiviridae</taxon>
        <taxon>Megamimivirinae</taxon>
        <taxon>Cotonvirus</taxon>
        <taxon>Cotonvirus japonicum</taxon>
    </lineage>
</organism>
<evidence type="ECO:0000256" key="1">
    <source>
        <dbReference type="ARBA" id="ARBA00022737"/>
    </source>
</evidence>
<name>A0ABM7NR63_9VIRU</name>
<keyword evidence="4" id="KW-1185">Reference proteome</keyword>
<dbReference type="Pfam" id="PF00023">
    <property type="entry name" value="Ank"/>
    <property type="match status" value="2"/>
</dbReference>
<dbReference type="PANTHER" id="PTHR24198">
    <property type="entry name" value="ANKYRIN REPEAT AND PROTEIN KINASE DOMAIN-CONTAINING PROTEIN"/>
    <property type="match status" value="1"/>
</dbReference>
<dbReference type="SUPFAM" id="SSF48403">
    <property type="entry name" value="Ankyrin repeat"/>
    <property type="match status" value="1"/>
</dbReference>
<dbReference type="Pfam" id="PF12796">
    <property type="entry name" value="Ank_2"/>
    <property type="match status" value="2"/>
</dbReference>
<protein>
    <submittedName>
        <fullName evidence="3">Ankyrin repeat protein</fullName>
    </submittedName>
</protein>
<evidence type="ECO:0000313" key="3">
    <source>
        <dbReference type="EMBL" id="BCS82649.1"/>
    </source>
</evidence>
<accession>A0ABM7NR63</accession>
<evidence type="ECO:0000313" key="4">
    <source>
        <dbReference type="Proteomes" id="UP001321479"/>
    </source>
</evidence>
<keyword evidence="2" id="KW-0040">ANK repeat</keyword>
<sequence>MHRIKPYDYNKSYDYCYNGKCRKFTKLMWLIINEYKIKKGHRKIIQYLKKRKNLEKINHINEHGWTALMIASIMSNKWSSYSTVKLLIKLGANVNVENIYGCTALMLAARNSNTTSSLQTVKLLLDNHADVELKSSNTGHTALMYACWYADTDSTIETVKLLLDRGASINSQNNENDTPLMLVLRHNTNNLIETVELLLNREACVNSKNKNNQTPLMIAVSRCNIKDSVKVVELLLKYGADMEYRNVIGLSIFNYACIYAGKYNRYEITDLLLNNGANIKSVSNFGMTTLMVSCVNILDTYNSNIIEYLLNYGVNINLVCDNGYTALACVLLSSPKKIIDISLRLKYAEILLQHGANPNIFCKTDTILRKFLRNNGNYKIVSCTVVRLLLRYNLNTNIIVDGINDLLWIAKNIKSENKLQLLSLLLEYGADEKVTDEEGHTFIDFLDNDEILHCMGIIDDIKLKKNNMNIVIKSIPEIVPQYIYDVNSFSVQLLNLKWNIDKYNSKENLPESHLKYYDYLNAVDMEDFRDKINDAVKQIY</sequence>
<evidence type="ECO:0000256" key="2">
    <source>
        <dbReference type="ARBA" id="ARBA00023043"/>
    </source>
</evidence>
<dbReference type="GeneID" id="80557854"/>
<dbReference type="EMBL" id="AP024483">
    <property type="protein sequence ID" value="BCS82649.1"/>
    <property type="molecule type" value="Genomic_DNA"/>
</dbReference>
<dbReference type="InterPro" id="IPR002110">
    <property type="entry name" value="Ankyrin_rpt"/>
</dbReference>
<reference evidence="3 4" key="1">
    <citation type="submission" date="2021-02" db="EMBL/GenBank/DDBJ databases">
        <title>Cotonvirus japonicus, which uses Golgi apparatus of host cells for its virion factory, phylogenetically links tailed tupanvirus and icosahedral mimivirus.</title>
        <authorList>
            <person name="Takahashi H."/>
            <person name="Fukaya S."/>
            <person name="Song C."/>
            <person name="Murata K."/>
            <person name="Takemura M."/>
        </authorList>
    </citation>
    <scope>NUCLEOTIDE SEQUENCE [LARGE SCALE GENOMIC DNA]</scope>
</reference>
<dbReference type="Proteomes" id="UP001321479">
    <property type="component" value="Segment"/>
</dbReference>
<keyword evidence="1" id="KW-0677">Repeat</keyword>
<dbReference type="Gene3D" id="1.25.40.20">
    <property type="entry name" value="Ankyrin repeat-containing domain"/>
    <property type="match status" value="4"/>
</dbReference>
<dbReference type="PROSITE" id="PS50088">
    <property type="entry name" value="ANK_REPEAT"/>
    <property type="match status" value="4"/>
</dbReference>
<dbReference type="InterPro" id="IPR036770">
    <property type="entry name" value="Ankyrin_rpt-contain_sf"/>
</dbReference>
<dbReference type="SMART" id="SM00248">
    <property type="entry name" value="ANK"/>
    <property type="match status" value="10"/>
</dbReference>